<dbReference type="GO" id="GO:0016020">
    <property type="term" value="C:membrane"/>
    <property type="evidence" value="ECO:0007669"/>
    <property type="project" value="TreeGrafter"/>
</dbReference>
<reference evidence="4 5" key="1">
    <citation type="submission" date="2017-04" db="EMBL/GenBank/DDBJ databases">
        <title>Unexpected and diverse lifestyles within the genus Limnohabitans.</title>
        <authorList>
            <person name="Kasalicky V."/>
            <person name="Mehrshad M."/>
            <person name="Andrei S.-A."/>
            <person name="Salcher M."/>
            <person name="Kratochvilova H."/>
            <person name="Simek K."/>
            <person name="Ghai R."/>
        </authorList>
    </citation>
    <scope>NUCLEOTIDE SEQUENCE [LARGE SCALE GENOMIC DNA]</scope>
    <source>
        <strain evidence="4 5">MWH-C5</strain>
    </source>
</reference>
<dbReference type="PANTHER" id="PTHR44196:SF1">
    <property type="entry name" value="DEHYDROGENASE_REDUCTASE SDR FAMILY MEMBER 7B"/>
    <property type="match status" value="1"/>
</dbReference>
<dbReference type="InterPro" id="IPR057326">
    <property type="entry name" value="KR_dom"/>
</dbReference>
<dbReference type="Pfam" id="PF00106">
    <property type="entry name" value="adh_short"/>
    <property type="match status" value="1"/>
</dbReference>
<dbReference type="SUPFAM" id="SSF51735">
    <property type="entry name" value="NAD(P)-binding Rossmann-fold domains"/>
    <property type="match status" value="1"/>
</dbReference>
<dbReference type="AlphaFoldDB" id="A0A315EQ35"/>
<sequence>MSWIKPMNPPITDWQGRSVWLIGASSGIGLATAKALHAAGARVVVSARNAGLLQQFVDDHPGAQAVVLDVADTAAIATAARYVQTQQGLDVVMYCAGYYQAMRAADYSLSEMLRHLDINYTGALRVLDAVLPELLPQQRGHISFISSVAGFRGLPQSLAYGPTKAALINLAEALYYDVSPHGIGVSLINPGFVETPLVANNDFPMPALITPNKAASEILNGWRQGQFHIHFPKRFTRMLLLMRLLPYRWYFALVRRGTGM</sequence>
<comment type="caution">
    <text evidence="4">The sequence shown here is derived from an EMBL/GenBank/DDBJ whole genome shotgun (WGS) entry which is preliminary data.</text>
</comment>
<keyword evidence="2" id="KW-0560">Oxidoreductase</keyword>
<evidence type="ECO:0000313" key="4">
    <source>
        <dbReference type="EMBL" id="PUE59339.1"/>
    </source>
</evidence>
<dbReference type="GO" id="GO:0016491">
    <property type="term" value="F:oxidoreductase activity"/>
    <property type="evidence" value="ECO:0007669"/>
    <property type="project" value="UniProtKB-KW"/>
</dbReference>
<organism evidence="4 5">
    <name type="scientific">Limnohabitans curvus</name>
    <dbReference type="NCBI Taxonomy" id="323423"/>
    <lineage>
        <taxon>Bacteria</taxon>
        <taxon>Pseudomonadati</taxon>
        <taxon>Pseudomonadota</taxon>
        <taxon>Betaproteobacteria</taxon>
        <taxon>Burkholderiales</taxon>
        <taxon>Comamonadaceae</taxon>
        <taxon>Limnohabitans</taxon>
    </lineage>
</organism>
<evidence type="ECO:0000259" key="3">
    <source>
        <dbReference type="SMART" id="SM00822"/>
    </source>
</evidence>
<keyword evidence="5" id="KW-1185">Reference proteome</keyword>
<dbReference type="PRINTS" id="PR00081">
    <property type="entry name" value="GDHRDH"/>
</dbReference>
<comment type="similarity">
    <text evidence="1">Belongs to the short-chain dehydrogenases/reductases (SDR) family.</text>
</comment>
<dbReference type="InterPro" id="IPR002347">
    <property type="entry name" value="SDR_fam"/>
</dbReference>
<dbReference type="InterPro" id="IPR036291">
    <property type="entry name" value="NAD(P)-bd_dom_sf"/>
</dbReference>
<feature type="domain" description="Ketoreductase" evidence="3">
    <location>
        <begin position="17"/>
        <end position="196"/>
    </location>
</feature>
<dbReference type="SMART" id="SM00822">
    <property type="entry name" value="PKS_KR"/>
    <property type="match status" value="1"/>
</dbReference>
<accession>A0A315EQ35</accession>
<dbReference type="EMBL" id="NESP01000001">
    <property type="protein sequence ID" value="PUE59339.1"/>
    <property type="molecule type" value="Genomic_DNA"/>
</dbReference>
<gene>
    <name evidence="4" type="ORF">B9Z44_07015</name>
</gene>
<dbReference type="Proteomes" id="UP000251341">
    <property type="component" value="Unassembled WGS sequence"/>
</dbReference>
<dbReference type="PANTHER" id="PTHR44196">
    <property type="entry name" value="DEHYDROGENASE/REDUCTASE SDR FAMILY MEMBER 7B"/>
    <property type="match status" value="1"/>
</dbReference>
<evidence type="ECO:0000313" key="5">
    <source>
        <dbReference type="Proteomes" id="UP000251341"/>
    </source>
</evidence>
<name>A0A315EQ35_9BURK</name>
<evidence type="ECO:0000256" key="2">
    <source>
        <dbReference type="ARBA" id="ARBA00023002"/>
    </source>
</evidence>
<evidence type="ECO:0000256" key="1">
    <source>
        <dbReference type="ARBA" id="ARBA00006484"/>
    </source>
</evidence>
<proteinExistence type="inferred from homology"/>
<protein>
    <submittedName>
        <fullName evidence="4">Short-chain dehydrogenase</fullName>
    </submittedName>
</protein>
<dbReference type="RefSeq" id="WP_108359425.1">
    <property type="nucleotide sequence ID" value="NZ_NESP01000001.1"/>
</dbReference>
<dbReference type="Gene3D" id="3.40.50.720">
    <property type="entry name" value="NAD(P)-binding Rossmann-like Domain"/>
    <property type="match status" value="1"/>
</dbReference>